<keyword evidence="3" id="KW-1185">Reference proteome</keyword>
<dbReference type="SUPFAM" id="SSF53756">
    <property type="entry name" value="UDP-Glycosyltransferase/glycogen phosphorylase"/>
    <property type="match status" value="1"/>
</dbReference>
<gene>
    <name evidence="2" type="ORF">Adt_03772</name>
</gene>
<name>A0ABD1VZH5_9LAMI</name>
<protein>
    <submittedName>
        <fullName evidence="2">UDP-glycosyltransferase 85A5</fullName>
    </submittedName>
</protein>
<dbReference type="AlphaFoldDB" id="A0ABD1VZH5"/>
<dbReference type="Proteomes" id="UP001604336">
    <property type="component" value="Unassembled WGS sequence"/>
</dbReference>
<proteinExistence type="inferred from homology"/>
<organism evidence="2 3">
    <name type="scientific">Abeliophyllum distichum</name>
    <dbReference type="NCBI Taxonomy" id="126358"/>
    <lineage>
        <taxon>Eukaryota</taxon>
        <taxon>Viridiplantae</taxon>
        <taxon>Streptophyta</taxon>
        <taxon>Embryophyta</taxon>
        <taxon>Tracheophyta</taxon>
        <taxon>Spermatophyta</taxon>
        <taxon>Magnoliopsida</taxon>
        <taxon>eudicotyledons</taxon>
        <taxon>Gunneridae</taxon>
        <taxon>Pentapetalae</taxon>
        <taxon>asterids</taxon>
        <taxon>lamiids</taxon>
        <taxon>Lamiales</taxon>
        <taxon>Oleaceae</taxon>
        <taxon>Forsythieae</taxon>
        <taxon>Abeliophyllum</taxon>
    </lineage>
</organism>
<dbReference type="Gene3D" id="3.40.50.2000">
    <property type="entry name" value="Glycogen Phosphorylase B"/>
    <property type="match status" value="1"/>
</dbReference>
<sequence length="144" mass="16298">MDSQGATLPPHVLIFPLPIQGHVNSMLKLVELLCLSSFDITFIVLEFSHRRLLKHTTVVSHFKRYPGFRFQSISDGLPNDHPRTGEQVMDILPATKNITGPLLRKMMVEKNLFASNTRRPITCIIADVVLSFCCDFARLLPQLL</sequence>
<accession>A0ABD1VZH5</accession>
<evidence type="ECO:0000313" key="2">
    <source>
        <dbReference type="EMBL" id="KAL2542794.1"/>
    </source>
</evidence>
<dbReference type="PANTHER" id="PTHR11926:SF1392">
    <property type="entry name" value="GLYCOSYLTRANSFERASE"/>
    <property type="match status" value="1"/>
</dbReference>
<evidence type="ECO:0000256" key="1">
    <source>
        <dbReference type="ARBA" id="ARBA00009995"/>
    </source>
</evidence>
<evidence type="ECO:0000313" key="3">
    <source>
        <dbReference type="Proteomes" id="UP001604336"/>
    </source>
</evidence>
<dbReference type="PANTHER" id="PTHR11926">
    <property type="entry name" value="GLUCOSYL/GLUCURONOSYL TRANSFERASES"/>
    <property type="match status" value="1"/>
</dbReference>
<comment type="similarity">
    <text evidence="1">Belongs to the UDP-glycosyltransferase family.</text>
</comment>
<comment type="caution">
    <text evidence="2">The sequence shown here is derived from an EMBL/GenBank/DDBJ whole genome shotgun (WGS) entry which is preliminary data.</text>
</comment>
<reference evidence="3" key="1">
    <citation type="submission" date="2024-07" db="EMBL/GenBank/DDBJ databases">
        <title>Two chromosome-level genome assemblies of Korean endemic species Abeliophyllum distichum and Forsythia ovata (Oleaceae).</title>
        <authorList>
            <person name="Jang H."/>
        </authorList>
    </citation>
    <scope>NUCLEOTIDE SEQUENCE [LARGE SCALE GENOMIC DNA]</scope>
</reference>
<dbReference type="EMBL" id="JBFOLK010000001">
    <property type="protein sequence ID" value="KAL2542794.1"/>
    <property type="molecule type" value="Genomic_DNA"/>
</dbReference>